<reference evidence="6 7" key="1">
    <citation type="submission" date="2018-06" db="EMBL/GenBank/DDBJ databases">
        <title>Comparative genomics reveals the genomic features of Rhizophagus irregularis, R. cerebriforme, R. diaphanum and Gigaspora rosea, and their symbiotic lifestyle signature.</title>
        <authorList>
            <person name="Morin E."/>
            <person name="San Clemente H."/>
            <person name="Chen E.C.H."/>
            <person name="De La Providencia I."/>
            <person name="Hainaut M."/>
            <person name="Kuo A."/>
            <person name="Kohler A."/>
            <person name="Murat C."/>
            <person name="Tang N."/>
            <person name="Roy S."/>
            <person name="Loubradou J."/>
            <person name="Henrissat B."/>
            <person name="Grigoriev I.V."/>
            <person name="Corradi N."/>
            <person name="Roux C."/>
            <person name="Martin F.M."/>
        </authorList>
    </citation>
    <scope>NUCLEOTIDE SEQUENCE [LARGE SCALE GENOMIC DNA]</scope>
    <source>
        <strain evidence="6 7">DAOM 227022</strain>
    </source>
</reference>
<evidence type="ECO:0000256" key="2">
    <source>
        <dbReference type="ARBA" id="ARBA00023136"/>
    </source>
</evidence>
<dbReference type="Pfam" id="PF05648">
    <property type="entry name" value="PEX11"/>
    <property type="match status" value="1"/>
</dbReference>
<dbReference type="STRING" id="658196.A0A397TFK7"/>
<keyword evidence="2 5" id="KW-0472">Membrane</keyword>
<gene>
    <name evidence="6" type="ORF">C1645_687239</name>
</gene>
<evidence type="ECO:0000256" key="3">
    <source>
        <dbReference type="ARBA" id="ARBA00023140"/>
    </source>
</evidence>
<name>A0A397TFK7_9GLOM</name>
<proteinExistence type="predicted"/>
<feature type="transmembrane region" description="Helical" evidence="5">
    <location>
        <begin position="104"/>
        <end position="122"/>
    </location>
</feature>
<dbReference type="EMBL" id="QKYT01000035">
    <property type="protein sequence ID" value="RIA97050.1"/>
    <property type="molecule type" value="Genomic_DNA"/>
</dbReference>
<dbReference type="PANTHER" id="PTHR12652">
    <property type="entry name" value="PEROXISOMAL BIOGENESIS FACTOR 11"/>
    <property type="match status" value="1"/>
</dbReference>
<evidence type="ECO:0000256" key="1">
    <source>
        <dbReference type="ARBA" id="ARBA00022593"/>
    </source>
</evidence>
<dbReference type="AlphaFoldDB" id="A0A397TFK7"/>
<comment type="subcellular location">
    <subcellularLocation>
        <location evidence="4">Peroxisome membrane</location>
    </subcellularLocation>
</comment>
<accession>A0A397TFK7</accession>
<keyword evidence="7" id="KW-1185">Reference proteome</keyword>
<keyword evidence="1" id="KW-0962">Peroxisome biogenesis</keyword>
<sequence length="242" mass="27925">MPLQQIILHPTVDRSLKYASTTVGRDKVYRAVQYFARFLVWYLKRQGADKETVQRFNNLKSTLGLSRKLMRLGKTMEHLQHATKALNEEDEFARFTTIGRQIGYAIYLFWDTFAWVHSAGVYKFQQIKRITENAYRFWLIGIAFSIIHGLYKLQQNSSRHGSFERVSKARIAETSEHSTEVATLKRERKAVIRQLIQDVLDLIIPATALGYFHLEDGLVGLIGFITSIMGAQSQWKKVNGPK</sequence>
<keyword evidence="5" id="KW-0812">Transmembrane</keyword>
<dbReference type="GO" id="GO:0016559">
    <property type="term" value="P:peroxisome fission"/>
    <property type="evidence" value="ECO:0007669"/>
    <property type="project" value="InterPro"/>
</dbReference>
<comment type="caution">
    <text evidence="6">The sequence shown here is derived from an EMBL/GenBank/DDBJ whole genome shotgun (WGS) entry which is preliminary data.</text>
</comment>
<organism evidence="6 7">
    <name type="scientific">Glomus cerebriforme</name>
    <dbReference type="NCBI Taxonomy" id="658196"/>
    <lineage>
        <taxon>Eukaryota</taxon>
        <taxon>Fungi</taxon>
        <taxon>Fungi incertae sedis</taxon>
        <taxon>Mucoromycota</taxon>
        <taxon>Glomeromycotina</taxon>
        <taxon>Glomeromycetes</taxon>
        <taxon>Glomerales</taxon>
        <taxon>Glomeraceae</taxon>
        <taxon>Glomus</taxon>
    </lineage>
</organism>
<dbReference type="InterPro" id="IPR008733">
    <property type="entry name" value="PEX11"/>
</dbReference>
<evidence type="ECO:0000313" key="6">
    <source>
        <dbReference type="EMBL" id="RIA97050.1"/>
    </source>
</evidence>
<evidence type="ECO:0000256" key="4">
    <source>
        <dbReference type="ARBA" id="ARBA00046271"/>
    </source>
</evidence>
<feature type="transmembrane region" description="Helical" evidence="5">
    <location>
        <begin position="134"/>
        <end position="151"/>
    </location>
</feature>
<dbReference type="PANTHER" id="PTHR12652:SF50">
    <property type="entry name" value="PEROXIN 11"/>
    <property type="match status" value="1"/>
</dbReference>
<keyword evidence="5" id="KW-1133">Transmembrane helix</keyword>
<evidence type="ECO:0000256" key="5">
    <source>
        <dbReference type="SAM" id="Phobius"/>
    </source>
</evidence>
<protein>
    <submittedName>
        <fullName evidence="6">Peroxisomal biogenesis factor 11</fullName>
    </submittedName>
</protein>
<dbReference type="Proteomes" id="UP000265703">
    <property type="component" value="Unassembled WGS sequence"/>
</dbReference>
<evidence type="ECO:0000313" key="7">
    <source>
        <dbReference type="Proteomes" id="UP000265703"/>
    </source>
</evidence>
<dbReference type="OrthoDB" id="411017at2759"/>
<keyword evidence="3" id="KW-0576">Peroxisome</keyword>
<dbReference type="GO" id="GO:0005778">
    <property type="term" value="C:peroxisomal membrane"/>
    <property type="evidence" value="ECO:0007669"/>
    <property type="project" value="UniProtKB-SubCell"/>
</dbReference>